<dbReference type="Pfam" id="PF15011">
    <property type="entry name" value="CA109-like"/>
    <property type="match status" value="1"/>
</dbReference>
<comment type="caution">
    <text evidence="1">The sequence shown here is derived from an EMBL/GenBank/DDBJ whole genome shotgun (WGS) entry which is preliminary data.</text>
</comment>
<dbReference type="EMBL" id="JANQDX010000004">
    <property type="protein sequence ID" value="KAL0926084.1"/>
    <property type="molecule type" value="Genomic_DNA"/>
</dbReference>
<proteinExistence type="predicted"/>
<dbReference type="AlphaFoldDB" id="A0ABD0VMC1"/>
<evidence type="ECO:0000313" key="1">
    <source>
        <dbReference type="EMBL" id="KAL0926084.1"/>
    </source>
</evidence>
<gene>
    <name evidence="1" type="ORF">M5K25_004470</name>
</gene>
<dbReference type="Proteomes" id="UP001552299">
    <property type="component" value="Unassembled WGS sequence"/>
</dbReference>
<dbReference type="PANTHER" id="PTHR37904">
    <property type="entry name" value="OS10G0566900 PROTEIN"/>
    <property type="match status" value="1"/>
</dbReference>
<sequence>MTVTLKKLQQKYARVKDEMVRWDELQSQLLTQFGNAASIVTRLKVLNVDKNYDTLEVLRGIKETLLGKQIETLEMIFISMTELMKEFHRIVLSLDKNARDADQLLREATPYQMQLCVGIQPSLQQCLDGLNTFHNMHKSEYYHNSQKTNELPLDKRFLLKSSILSSLMLKYFKCRRLLFLSGVTRFANILLPLNTTFMSKSEGSQGINPYEIFMKPLKMQASLSLSSKIKTRVVIFTEEKTNRCRMQKFVVVSADDVATLRQLLVDQPNIPKDEVQTIFDIILPKVADDGLSGR</sequence>
<organism evidence="1 2">
    <name type="scientific">Dendrobium thyrsiflorum</name>
    <name type="common">Pinecone-like raceme dendrobium</name>
    <name type="synonym">Orchid</name>
    <dbReference type="NCBI Taxonomy" id="117978"/>
    <lineage>
        <taxon>Eukaryota</taxon>
        <taxon>Viridiplantae</taxon>
        <taxon>Streptophyta</taxon>
        <taxon>Embryophyta</taxon>
        <taxon>Tracheophyta</taxon>
        <taxon>Spermatophyta</taxon>
        <taxon>Magnoliopsida</taxon>
        <taxon>Liliopsida</taxon>
        <taxon>Asparagales</taxon>
        <taxon>Orchidaceae</taxon>
        <taxon>Epidendroideae</taxon>
        <taxon>Malaxideae</taxon>
        <taxon>Dendrobiinae</taxon>
        <taxon>Dendrobium</taxon>
    </lineage>
</organism>
<protein>
    <submittedName>
        <fullName evidence="1">Uncharacterized protein</fullName>
    </submittedName>
</protein>
<dbReference type="InterPro" id="IPR029159">
    <property type="entry name" value="CA109-like"/>
</dbReference>
<reference evidence="1 2" key="1">
    <citation type="journal article" date="2024" name="Plant Biotechnol. J.">
        <title>Dendrobium thyrsiflorum genome and its molecular insights into genes involved in important horticultural traits.</title>
        <authorList>
            <person name="Chen B."/>
            <person name="Wang J.Y."/>
            <person name="Zheng P.J."/>
            <person name="Li K.L."/>
            <person name="Liang Y.M."/>
            <person name="Chen X.F."/>
            <person name="Zhang C."/>
            <person name="Zhao X."/>
            <person name="He X."/>
            <person name="Zhang G.Q."/>
            <person name="Liu Z.J."/>
            <person name="Xu Q."/>
        </authorList>
    </citation>
    <scope>NUCLEOTIDE SEQUENCE [LARGE SCALE GENOMIC DNA]</scope>
    <source>
        <strain evidence="1">GZMU011</strain>
    </source>
</reference>
<keyword evidence="2" id="KW-1185">Reference proteome</keyword>
<evidence type="ECO:0000313" key="2">
    <source>
        <dbReference type="Proteomes" id="UP001552299"/>
    </source>
</evidence>
<dbReference type="PANTHER" id="PTHR37904:SF2">
    <property type="entry name" value="OS10G0566900 PROTEIN"/>
    <property type="match status" value="1"/>
</dbReference>
<accession>A0ABD0VMC1</accession>
<name>A0ABD0VMC1_DENTH</name>
<dbReference type="InterPro" id="IPR038985">
    <property type="entry name" value="OPRN-like"/>
</dbReference>